<dbReference type="InterPro" id="IPR039535">
    <property type="entry name" value="ASST-like"/>
</dbReference>
<evidence type="ECO:0000313" key="3">
    <source>
        <dbReference type="EMBL" id="UJO22522.1"/>
    </source>
</evidence>
<gene>
    <name evidence="3" type="ORF">CLAFUR5_11823</name>
</gene>
<organism evidence="3 4">
    <name type="scientific">Passalora fulva</name>
    <name type="common">Tomato leaf mold</name>
    <name type="synonym">Cladosporium fulvum</name>
    <dbReference type="NCBI Taxonomy" id="5499"/>
    <lineage>
        <taxon>Eukaryota</taxon>
        <taxon>Fungi</taxon>
        <taxon>Dikarya</taxon>
        <taxon>Ascomycota</taxon>
        <taxon>Pezizomycotina</taxon>
        <taxon>Dothideomycetes</taxon>
        <taxon>Dothideomycetidae</taxon>
        <taxon>Mycosphaerellales</taxon>
        <taxon>Mycosphaerellaceae</taxon>
        <taxon>Fulvia</taxon>
    </lineage>
</organism>
<dbReference type="PANTHER" id="PTHR35340">
    <property type="entry name" value="PQQ ENZYME REPEAT PROTEIN-RELATED"/>
    <property type="match status" value="1"/>
</dbReference>
<reference evidence="3" key="2">
    <citation type="journal article" date="2022" name="Microb. Genom.">
        <title>A chromosome-scale genome assembly of the tomato pathogen Cladosporium fulvum reveals a compartmentalized genome architecture and the presence of a dispensable chromosome.</title>
        <authorList>
            <person name="Zaccaron A.Z."/>
            <person name="Chen L.H."/>
            <person name="Samaras A."/>
            <person name="Stergiopoulos I."/>
        </authorList>
    </citation>
    <scope>NUCLEOTIDE SEQUENCE</scope>
    <source>
        <strain evidence="3">Race5_Kim</strain>
    </source>
</reference>
<sequence length="697" mass="77971">MTFSHHHTSHLGRAWIWTCILLATLFAPDVEAQLNNGTSPTHQFKSRPDLHAPIIDFTILRPELITPGYIFFAPFRNIDPGPYIYDNYGNLVWSAAGRSGPKTAHAPKVCQYKGTDHLCYFHGEQHQGFARGQGVILDQSYRVVKTVESSGAGASSDMHEFKITPHSNGTTALMTVYQPRQYDLTTNPRFNLQGGLGWVVEGVFQEVEIETGRVVFEWRSLDHVDLSQAWTLPGTTDTSGDGLHEQSPWDYFHINSIDKNYEGDYLISARHTSTIYKVSGKDGSIMWSVGGNSPTISNTNFKFSYQHHARWISENSTHTTFSFFDNASNAYNRTGEYSHGWIVSIDHTVKVATMIKEWGAPEAQGGLLSTSQGNMQLLPNGGAHIGWGEHAHFSEHTEDGTCVQYGKVANRASNVMIYRSNKFNWTAQPIEKPALWTYSRMGESDSTNEPESMRFWVSWNGATEVAMWNFYVSDSASGPWEYAGTAKKDGFETEYVLDKFAQWSYAEALNDQGRPLDASVIAKTFVPSLKLRQFCGDRGCEYAKKVPPEEVVPYHAENEVAKHDLSPNRGFNTKQYYMDIPLPEEMVPGSDINFDEEADEDEYCTGNGRKTKYNTKTWSSGSTTVAAGTGVMVGFTTAVIVFMLWRAGAFRKVHGKTSELMEEVAQTRFGSRTLGQYMRVRDSDGFESGYSSSSGMS</sequence>
<dbReference type="Proteomes" id="UP000756132">
    <property type="component" value="Chromosome 10"/>
</dbReference>
<accession>A0A9Q8PHI0</accession>
<evidence type="ECO:0000313" key="4">
    <source>
        <dbReference type="Proteomes" id="UP000756132"/>
    </source>
</evidence>
<evidence type="ECO:0008006" key="5">
    <source>
        <dbReference type="Google" id="ProtNLM"/>
    </source>
</evidence>
<protein>
    <recommendedName>
        <fullName evidence="5">ASST-domain-containing protein</fullName>
    </recommendedName>
</protein>
<name>A0A9Q8PHI0_PASFU</name>
<dbReference type="GeneID" id="71991701"/>
<dbReference type="OrthoDB" id="5427350at2759"/>
<keyword evidence="2" id="KW-0732">Signal</keyword>
<keyword evidence="1" id="KW-0472">Membrane</keyword>
<evidence type="ECO:0000256" key="2">
    <source>
        <dbReference type="SAM" id="SignalP"/>
    </source>
</evidence>
<dbReference type="AlphaFoldDB" id="A0A9Q8PHI0"/>
<feature type="signal peptide" evidence="2">
    <location>
        <begin position="1"/>
        <end position="32"/>
    </location>
</feature>
<dbReference type="KEGG" id="ffu:CLAFUR5_11823"/>
<feature type="chain" id="PRO_5040133413" description="ASST-domain-containing protein" evidence="2">
    <location>
        <begin position="33"/>
        <end position="697"/>
    </location>
</feature>
<feature type="transmembrane region" description="Helical" evidence="1">
    <location>
        <begin position="625"/>
        <end position="645"/>
    </location>
</feature>
<dbReference type="PANTHER" id="PTHR35340:SF9">
    <property type="entry name" value="ASST-DOMAIN-CONTAINING PROTEIN"/>
    <property type="match status" value="1"/>
</dbReference>
<reference evidence="3" key="1">
    <citation type="submission" date="2021-12" db="EMBL/GenBank/DDBJ databases">
        <authorList>
            <person name="Zaccaron A."/>
            <person name="Stergiopoulos I."/>
        </authorList>
    </citation>
    <scope>NUCLEOTIDE SEQUENCE</scope>
    <source>
        <strain evidence="3">Race5_Kim</strain>
    </source>
</reference>
<keyword evidence="4" id="KW-1185">Reference proteome</keyword>
<proteinExistence type="predicted"/>
<dbReference type="EMBL" id="CP090172">
    <property type="protein sequence ID" value="UJO22522.1"/>
    <property type="molecule type" value="Genomic_DNA"/>
</dbReference>
<evidence type="ECO:0000256" key="1">
    <source>
        <dbReference type="SAM" id="Phobius"/>
    </source>
</evidence>
<keyword evidence="1" id="KW-1133">Transmembrane helix</keyword>
<dbReference type="RefSeq" id="XP_047766888.1">
    <property type="nucleotide sequence ID" value="XM_047910971.1"/>
</dbReference>
<dbReference type="OMA" id="HEPWDYF"/>
<dbReference type="Pfam" id="PF14269">
    <property type="entry name" value="Arylsulfotran_2"/>
    <property type="match status" value="1"/>
</dbReference>
<dbReference type="InterPro" id="IPR053143">
    <property type="entry name" value="Arylsulfate_ST"/>
</dbReference>
<keyword evidence="1" id="KW-0812">Transmembrane</keyword>